<dbReference type="GO" id="GO:0009253">
    <property type="term" value="P:peptidoglycan catabolic process"/>
    <property type="evidence" value="ECO:0007669"/>
    <property type="project" value="TreeGrafter"/>
</dbReference>
<sequence>MSSFGHAPKSHRGPRNGAQRASAVKRMTVRWLAGPVAAASLVLSAGQALADPGFDRFVNGFWPTAKAAGISSSTYKHVFRNMEPDPDTLKFMDRQSEFVKPVWDYLDSAVSESRITRGKEMMKQYSRELAVIEERYGVDREAVLAIWGMETNYGSFMGKHNVIRALATLVYAAPRRTDFWRSELIKALGIVQAGHVRFEDMEGSWAGAMGHTQFMPSSWQAYAADYDGDGRRDIWTSVPDALASTARYLKEHGWQTGKTWGYEVRLPQGFNFNLADEKTTLSLRDWDHQGVKRVNGRSFPRPEDDAILVMPAGAKGPAFLMLRNFFVIKRYNNATAYALGVGHLADRINGGSELAGDWAREYLPLNRDETAELQHELNQRGYHVGTADGIIGPATRAAIRAYQKSRGIIPDGYASVVLLARIKMDG</sequence>
<keyword evidence="6" id="KW-1185">Reference proteome</keyword>
<evidence type="ECO:0000259" key="3">
    <source>
        <dbReference type="Pfam" id="PF01471"/>
    </source>
</evidence>
<name>A0A1M7IXZ1_9HYPH</name>
<dbReference type="Gene3D" id="1.10.8.350">
    <property type="entry name" value="Bacterial muramidase"/>
    <property type="match status" value="1"/>
</dbReference>
<dbReference type="GO" id="GO:0008933">
    <property type="term" value="F:peptidoglycan lytic transglycosylase activity"/>
    <property type="evidence" value="ECO:0007669"/>
    <property type="project" value="TreeGrafter"/>
</dbReference>
<feature type="chain" id="PRO_5012884340" evidence="2">
    <location>
        <begin position="51"/>
        <end position="426"/>
    </location>
</feature>
<dbReference type="InterPro" id="IPR023346">
    <property type="entry name" value="Lysozyme-like_dom_sf"/>
</dbReference>
<protein>
    <submittedName>
        <fullName evidence="5">Membrane-bound lytic murein transglycosylase B</fullName>
    </submittedName>
</protein>
<dbReference type="InterPro" id="IPR036366">
    <property type="entry name" value="PGBDSf"/>
</dbReference>
<dbReference type="FunFam" id="1.10.8.350:FF:000001">
    <property type="entry name" value="Lytic murein transglycosylase B"/>
    <property type="match status" value="1"/>
</dbReference>
<dbReference type="Pfam" id="PF01471">
    <property type="entry name" value="PG_binding_1"/>
    <property type="match status" value="1"/>
</dbReference>
<evidence type="ECO:0000313" key="5">
    <source>
        <dbReference type="EMBL" id="SHM45551.1"/>
    </source>
</evidence>
<dbReference type="Gene3D" id="1.10.530.10">
    <property type="match status" value="1"/>
</dbReference>
<gene>
    <name evidence="5" type="ORF">SAMN05444272_2669</name>
</gene>
<feature type="signal peptide" evidence="2">
    <location>
        <begin position="1"/>
        <end position="50"/>
    </location>
</feature>
<dbReference type="RefSeq" id="WP_084081987.1">
    <property type="nucleotide sequence ID" value="NZ_FRBW01000002.1"/>
</dbReference>
<dbReference type="CDD" id="cd13399">
    <property type="entry name" value="Slt35-like"/>
    <property type="match status" value="1"/>
</dbReference>
<dbReference type="InterPro" id="IPR036365">
    <property type="entry name" value="PGBD-like_sf"/>
</dbReference>
<dbReference type="NCBIfam" id="TIGR02283">
    <property type="entry name" value="MltB_2"/>
    <property type="match status" value="1"/>
</dbReference>
<feature type="domain" description="Transglycosylase SLT" evidence="4">
    <location>
        <begin position="54"/>
        <end position="346"/>
    </location>
</feature>
<dbReference type="InterPro" id="IPR011970">
    <property type="entry name" value="MltB_2"/>
</dbReference>
<keyword evidence="2" id="KW-0732">Signal</keyword>
<accession>A0A1M7IXZ1</accession>
<feature type="region of interest" description="Disordered" evidence="1">
    <location>
        <begin position="1"/>
        <end position="20"/>
    </location>
</feature>
<dbReference type="Proteomes" id="UP000186002">
    <property type="component" value="Unassembled WGS sequence"/>
</dbReference>
<dbReference type="SUPFAM" id="SSF53955">
    <property type="entry name" value="Lysozyme-like"/>
    <property type="match status" value="1"/>
</dbReference>
<dbReference type="STRING" id="735517.SAMN05444272_2669"/>
<dbReference type="Gene3D" id="1.10.101.10">
    <property type="entry name" value="PGBD-like superfamily/PGBD"/>
    <property type="match status" value="1"/>
</dbReference>
<dbReference type="InterPro" id="IPR002477">
    <property type="entry name" value="Peptidoglycan-bd-like"/>
</dbReference>
<organism evidence="5 6">
    <name type="scientific">Roseibium suaedae</name>
    <dbReference type="NCBI Taxonomy" id="735517"/>
    <lineage>
        <taxon>Bacteria</taxon>
        <taxon>Pseudomonadati</taxon>
        <taxon>Pseudomonadota</taxon>
        <taxon>Alphaproteobacteria</taxon>
        <taxon>Hyphomicrobiales</taxon>
        <taxon>Stappiaceae</taxon>
        <taxon>Roseibium</taxon>
    </lineage>
</organism>
<evidence type="ECO:0000256" key="1">
    <source>
        <dbReference type="SAM" id="MobiDB-lite"/>
    </source>
</evidence>
<evidence type="ECO:0000259" key="4">
    <source>
        <dbReference type="Pfam" id="PF13406"/>
    </source>
</evidence>
<dbReference type="SUPFAM" id="SSF47090">
    <property type="entry name" value="PGBD-like"/>
    <property type="match status" value="1"/>
</dbReference>
<dbReference type="EMBL" id="FRBW01000002">
    <property type="protein sequence ID" value="SHM45551.1"/>
    <property type="molecule type" value="Genomic_DNA"/>
</dbReference>
<reference evidence="5 6" key="1">
    <citation type="submission" date="2016-11" db="EMBL/GenBank/DDBJ databases">
        <authorList>
            <person name="Jaros S."/>
            <person name="Januszkiewicz K."/>
            <person name="Wedrychowicz H."/>
        </authorList>
    </citation>
    <scope>NUCLEOTIDE SEQUENCE [LARGE SCALE GENOMIC DNA]</scope>
    <source>
        <strain evidence="5 6">DSM 22153</strain>
    </source>
</reference>
<dbReference type="PANTHER" id="PTHR30163">
    <property type="entry name" value="MEMBRANE-BOUND LYTIC MUREIN TRANSGLYCOSYLASE B"/>
    <property type="match status" value="1"/>
</dbReference>
<evidence type="ECO:0000313" key="6">
    <source>
        <dbReference type="Proteomes" id="UP000186002"/>
    </source>
</evidence>
<evidence type="ECO:0000256" key="2">
    <source>
        <dbReference type="SAM" id="SignalP"/>
    </source>
</evidence>
<feature type="domain" description="Peptidoglycan binding-like" evidence="3">
    <location>
        <begin position="367"/>
        <end position="416"/>
    </location>
</feature>
<dbReference type="InterPro" id="IPR043426">
    <property type="entry name" value="MltB-like"/>
</dbReference>
<dbReference type="InterPro" id="IPR031304">
    <property type="entry name" value="SLT_2"/>
</dbReference>
<dbReference type="PANTHER" id="PTHR30163:SF8">
    <property type="entry name" value="LYTIC MUREIN TRANSGLYCOSYLASE"/>
    <property type="match status" value="1"/>
</dbReference>
<dbReference type="AlphaFoldDB" id="A0A1M7IXZ1"/>
<dbReference type="Pfam" id="PF13406">
    <property type="entry name" value="SLT_2"/>
    <property type="match status" value="1"/>
</dbReference>
<proteinExistence type="predicted"/>